<evidence type="ECO:0000313" key="4">
    <source>
        <dbReference type="Proteomes" id="UP001549320"/>
    </source>
</evidence>
<comment type="caution">
    <text evidence="3">The sequence shown here is derived from an EMBL/GenBank/DDBJ whole genome shotgun (WGS) entry which is preliminary data.</text>
</comment>
<accession>A0ABV2Q272</accession>
<feature type="region of interest" description="Disordered" evidence="1">
    <location>
        <begin position="74"/>
        <end position="94"/>
    </location>
</feature>
<sequence length="94" mass="8980">MIGLLGLACLSSVFLVTGCSVAGAAAGAAISVGGAVVSTGVVLTGKAIGAGIDAMSSSGEPPDHSGIVVRERITDTPGPCRPDVGDTVNQAPCT</sequence>
<evidence type="ECO:0000313" key="3">
    <source>
        <dbReference type="EMBL" id="MET4575121.1"/>
    </source>
</evidence>
<evidence type="ECO:0000256" key="2">
    <source>
        <dbReference type="SAM" id="SignalP"/>
    </source>
</evidence>
<dbReference type="Proteomes" id="UP001549320">
    <property type="component" value="Unassembled WGS sequence"/>
</dbReference>
<feature type="signal peptide" evidence="2">
    <location>
        <begin position="1"/>
        <end position="24"/>
    </location>
</feature>
<organism evidence="3 4">
    <name type="scientific">Ottowia thiooxydans</name>
    <dbReference type="NCBI Taxonomy" id="219182"/>
    <lineage>
        <taxon>Bacteria</taxon>
        <taxon>Pseudomonadati</taxon>
        <taxon>Pseudomonadota</taxon>
        <taxon>Betaproteobacteria</taxon>
        <taxon>Burkholderiales</taxon>
        <taxon>Comamonadaceae</taxon>
        <taxon>Ottowia</taxon>
    </lineage>
</organism>
<dbReference type="RefSeq" id="WP_354440387.1">
    <property type="nucleotide sequence ID" value="NZ_JBEPSH010000001.1"/>
</dbReference>
<protein>
    <recommendedName>
        <fullName evidence="5">Lipoprotein</fullName>
    </recommendedName>
</protein>
<evidence type="ECO:0000256" key="1">
    <source>
        <dbReference type="SAM" id="MobiDB-lite"/>
    </source>
</evidence>
<dbReference type="EMBL" id="JBEPSH010000001">
    <property type="protein sequence ID" value="MET4575121.1"/>
    <property type="molecule type" value="Genomic_DNA"/>
</dbReference>
<keyword evidence="2" id="KW-0732">Signal</keyword>
<proteinExistence type="predicted"/>
<evidence type="ECO:0008006" key="5">
    <source>
        <dbReference type="Google" id="ProtNLM"/>
    </source>
</evidence>
<keyword evidence="4" id="KW-1185">Reference proteome</keyword>
<gene>
    <name evidence="3" type="ORF">ABIE13_000218</name>
</gene>
<reference evidence="3 4" key="1">
    <citation type="submission" date="2024-06" db="EMBL/GenBank/DDBJ databases">
        <title>Sorghum-associated microbial communities from plants grown in Nebraska, USA.</title>
        <authorList>
            <person name="Schachtman D."/>
        </authorList>
    </citation>
    <scope>NUCLEOTIDE SEQUENCE [LARGE SCALE GENOMIC DNA]</scope>
    <source>
        <strain evidence="3 4">2709</strain>
    </source>
</reference>
<name>A0ABV2Q272_9BURK</name>
<feature type="chain" id="PRO_5046829060" description="Lipoprotein" evidence="2">
    <location>
        <begin position="25"/>
        <end position="94"/>
    </location>
</feature>